<gene>
    <name evidence="1" type="ORF">SDC9_130233</name>
</gene>
<accession>A0A645D0X6</accession>
<dbReference type="AlphaFoldDB" id="A0A645D0X6"/>
<reference evidence="1" key="1">
    <citation type="submission" date="2019-08" db="EMBL/GenBank/DDBJ databases">
        <authorList>
            <person name="Kucharzyk K."/>
            <person name="Murdoch R.W."/>
            <person name="Higgins S."/>
            <person name="Loffler F."/>
        </authorList>
    </citation>
    <scope>NUCLEOTIDE SEQUENCE</scope>
</reference>
<dbReference type="EMBL" id="VSSQ01032034">
    <property type="protein sequence ID" value="MPM83170.1"/>
    <property type="molecule type" value="Genomic_DNA"/>
</dbReference>
<proteinExistence type="predicted"/>
<organism evidence="1">
    <name type="scientific">bioreactor metagenome</name>
    <dbReference type="NCBI Taxonomy" id="1076179"/>
    <lineage>
        <taxon>unclassified sequences</taxon>
        <taxon>metagenomes</taxon>
        <taxon>ecological metagenomes</taxon>
    </lineage>
</organism>
<sequence length="208" mass="23442">MGQVPAGDQDNPAAKLLGGTRDASAEMVMGQEGKARDRYPNSLVIFPIVLHEMKRDQHAVIQGFIPFPDCPGRYARLLCPFTETFDKCSIVIYAQGNAGCAEVSEISLSAMTGGDVNIIPIHDRMGRDHHDGFGFKLRDFVRGIFIGVDGRLYTLFLAFSDLRDDQRRMGQDKSSQNRHVFTPLLTVFFFIYTRKMEYTRLCRKEPNG</sequence>
<evidence type="ECO:0000313" key="1">
    <source>
        <dbReference type="EMBL" id="MPM83170.1"/>
    </source>
</evidence>
<comment type="caution">
    <text evidence="1">The sequence shown here is derived from an EMBL/GenBank/DDBJ whole genome shotgun (WGS) entry which is preliminary data.</text>
</comment>
<protein>
    <submittedName>
        <fullName evidence="1">Uncharacterized protein</fullName>
    </submittedName>
</protein>
<name>A0A645D0X6_9ZZZZ</name>